<dbReference type="InterPro" id="IPR007219">
    <property type="entry name" value="XnlR_reg_dom"/>
</dbReference>
<dbReference type="PANTHER" id="PTHR47782">
    <property type="entry name" value="ZN(II)2CYS6 TRANSCRIPTION FACTOR (EUROFUNG)-RELATED"/>
    <property type="match status" value="1"/>
</dbReference>
<dbReference type="GO" id="GO:0006351">
    <property type="term" value="P:DNA-templated transcription"/>
    <property type="evidence" value="ECO:0007669"/>
    <property type="project" value="InterPro"/>
</dbReference>
<feature type="domain" description="Xylanolytic transcriptional activator regulatory" evidence="9">
    <location>
        <begin position="255"/>
        <end position="332"/>
    </location>
</feature>
<dbReference type="eggNOG" id="ENOG502RVD5">
    <property type="taxonomic scope" value="Eukaryota"/>
</dbReference>
<feature type="region of interest" description="Disordered" evidence="8">
    <location>
        <begin position="780"/>
        <end position="833"/>
    </location>
</feature>
<dbReference type="HOGENOM" id="CLU_007548_0_0_1"/>
<dbReference type="GO" id="GO:0005634">
    <property type="term" value="C:nucleus"/>
    <property type="evidence" value="ECO:0007669"/>
    <property type="project" value="UniProtKB-SubCell"/>
</dbReference>
<feature type="compositionally biased region" description="Low complexity" evidence="8">
    <location>
        <begin position="672"/>
        <end position="683"/>
    </location>
</feature>
<keyword evidence="4" id="KW-0805">Transcription regulation</keyword>
<dbReference type="PANTHER" id="PTHR47782:SF8">
    <property type="entry name" value="ZN(II)2CYS6 TRANSCRIPTION FACTOR (EUROFUNG)"/>
    <property type="match status" value="1"/>
</dbReference>
<dbReference type="GO" id="GO:0000981">
    <property type="term" value="F:DNA-binding transcription factor activity, RNA polymerase II-specific"/>
    <property type="evidence" value="ECO:0007669"/>
    <property type="project" value="TreeGrafter"/>
</dbReference>
<name>G0S480_CHATD</name>
<evidence type="ECO:0000313" key="10">
    <source>
        <dbReference type="EMBL" id="EGS21254.1"/>
    </source>
</evidence>
<keyword evidence="7" id="KW-0539">Nucleus</keyword>
<feature type="compositionally biased region" description="Pro residues" evidence="8">
    <location>
        <begin position="655"/>
        <end position="665"/>
    </location>
</feature>
<dbReference type="STRING" id="759272.G0S480"/>
<dbReference type="KEGG" id="cthr:CTHT_0031030"/>
<dbReference type="EMBL" id="GL988041">
    <property type="protein sequence ID" value="EGS21254.1"/>
    <property type="molecule type" value="Genomic_DNA"/>
</dbReference>
<keyword evidence="2" id="KW-0479">Metal-binding</keyword>
<evidence type="ECO:0000256" key="3">
    <source>
        <dbReference type="ARBA" id="ARBA00022833"/>
    </source>
</evidence>
<dbReference type="GO" id="GO:0045944">
    <property type="term" value="P:positive regulation of transcription by RNA polymerase II"/>
    <property type="evidence" value="ECO:0007669"/>
    <property type="project" value="TreeGrafter"/>
</dbReference>
<feature type="compositionally biased region" description="Low complexity" evidence="8">
    <location>
        <begin position="539"/>
        <end position="553"/>
    </location>
</feature>
<feature type="compositionally biased region" description="Low complexity" evidence="8">
    <location>
        <begin position="794"/>
        <end position="807"/>
    </location>
</feature>
<feature type="region of interest" description="Disordered" evidence="8">
    <location>
        <begin position="507"/>
        <end position="559"/>
    </location>
</feature>
<evidence type="ECO:0000256" key="5">
    <source>
        <dbReference type="ARBA" id="ARBA00023125"/>
    </source>
</evidence>
<evidence type="ECO:0000256" key="2">
    <source>
        <dbReference type="ARBA" id="ARBA00022723"/>
    </source>
</evidence>
<comment type="subcellular location">
    <subcellularLocation>
        <location evidence="1">Nucleus</location>
    </subcellularLocation>
</comment>
<gene>
    <name evidence="10" type="ORF">CTHT_0031030</name>
</gene>
<evidence type="ECO:0000256" key="7">
    <source>
        <dbReference type="ARBA" id="ARBA00023242"/>
    </source>
</evidence>
<keyword evidence="3" id="KW-0862">Zinc</keyword>
<dbReference type="GO" id="GO:0008270">
    <property type="term" value="F:zinc ion binding"/>
    <property type="evidence" value="ECO:0007669"/>
    <property type="project" value="InterPro"/>
</dbReference>
<evidence type="ECO:0000313" key="11">
    <source>
        <dbReference type="Proteomes" id="UP000008066"/>
    </source>
</evidence>
<dbReference type="CDD" id="cd14723">
    <property type="entry name" value="ZIP_Ppr1"/>
    <property type="match status" value="1"/>
</dbReference>
<accession>G0S480</accession>
<dbReference type="CDD" id="cd12148">
    <property type="entry name" value="fungal_TF_MHR"/>
    <property type="match status" value="1"/>
</dbReference>
<evidence type="ECO:0000256" key="1">
    <source>
        <dbReference type="ARBA" id="ARBA00004123"/>
    </source>
</evidence>
<dbReference type="OMA" id="CHERTCE"/>
<protein>
    <recommendedName>
        <fullName evidence="9">Xylanolytic transcriptional activator regulatory domain-containing protein</fullName>
    </recommendedName>
</protein>
<keyword evidence="6" id="KW-0804">Transcription</keyword>
<keyword evidence="11" id="KW-1185">Reference proteome</keyword>
<dbReference type="SMART" id="SM00906">
    <property type="entry name" value="Fungal_trans"/>
    <property type="match status" value="1"/>
</dbReference>
<dbReference type="GeneID" id="18257141"/>
<feature type="compositionally biased region" description="Pro residues" evidence="8">
    <location>
        <begin position="698"/>
        <end position="712"/>
    </location>
</feature>
<dbReference type="Pfam" id="PF04082">
    <property type="entry name" value="Fungal_trans"/>
    <property type="match status" value="1"/>
</dbReference>
<feature type="region of interest" description="Disordered" evidence="8">
    <location>
        <begin position="595"/>
        <end position="734"/>
    </location>
</feature>
<dbReference type="Proteomes" id="UP000008066">
    <property type="component" value="Unassembled WGS sequence"/>
</dbReference>
<organism evidence="11">
    <name type="scientific">Chaetomium thermophilum (strain DSM 1495 / CBS 144.50 / IMI 039719)</name>
    <name type="common">Thermochaetoides thermophila</name>
    <dbReference type="NCBI Taxonomy" id="759272"/>
    <lineage>
        <taxon>Eukaryota</taxon>
        <taxon>Fungi</taxon>
        <taxon>Dikarya</taxon>
        <taxon>Ascomycota</taxon>
        <taxon>Pezizomycotina</taxon>
        <taxon>Sordariomycetes</taxon>
        <taxon>Sordariomycetidae</taxon>
        <taxon>Sordariales</taxon>
        <taxon>Chaetomiaceae</taxon>
        <taxon>Thermochaetoides</taxon>
    </lineage>
</organism>
<dbReference type="RefSeq" id="XP_006693550.1">
    <property type="nucleotide sequence ID" value="XM_006693487.1"/>
</dbReference>
<keyword evidence="5" id="KW-0238">DNA-binding</keyword>
<evidence type="ECO:0000256" key="6">
    <source>
        <dbReference type="ARBA" id="ARBA00023163"/>
    </source>
</evidence>
<evidence type="ECO:0000256" key="8">
    <source>
        <dbReference type="SAM" id="MobiDB-lite"/>
    </source>
</evidence>
<feature type="compositionally biased region" description="Low complexity" evidence="8">
    <location>
        <begin position="718"/>
        <end position="734"/>
    </location>
</feature>
<dbReference type="OrthoDB" id="5416384at2759"/>
<evidence type="ECO:0000256" key="4">
    <source>
        <dbReference type="ARBA" id="ARBA00023015"/>
    </source>
</evidence>
<feature type="compositionally biased region" description="Low complexity" evidence="8">
    <location>
        <begin position="642"/>
        <end position="654"/>
    </location>
</feature>
<dbReference type="GO" id="GO:0043565">
    <property type="term" value="F:sequence-specific DNA binding"/>
    <property type="evidence" value="ECO:0007669"/>
    <property type="project" value="TreeGrafter"/>
</dbReference>
<evidence type="ECO:0000259" key="9">
    <source>
        <dbReference type="SMART" id="SM00906"/>
    </source>
</evidence>
<reference evidence="10 11" key="1">
    <citation type="journal article" date="2011" name="Cell">
        <title>Insight into structure and assembly of the nuclear pore complex by utilizing the genome of a eukaryotic thermophile.</title>
        <authorList>
            <person name="Amlacher S."/>
            <person name="Sarges P."/>
            <person name="Flemming D."/>
            <person name="van Noort V."/>
            <person name="Kunze R."/>
            <person name="Devos D.P."/>
            <person name="Arumugam M."/>
            <person name="Bork P."/>
            <person name="Hurt E."/>
        </authorList>
    </citation>
    <scope>NUCLEOTIDE SEQUENCE [LARGE SCALE GENOMIC DNA]</scope>
    <source>
        <strain evidence="11">DSM 1495 / CBS 144.50 / IMI 039719</strain>
    </source>
</reference>
<dbReference type="AlphaFoldDB" id="G0S480"/>
<proteinExistence type="predicted"/>
<sequence length="928" mass="100802">MDAADVFRQGLGAAFQQPQYFYPNRPPVPVLGAASAKGKKINRSYVVSLQKKVRQLEEELAKYTDEDGDYPRTHADIVRPGGMVRLNETDETPRYLGPSSGIAMTRLLMEEAKRFTESRRIADLIPEVRAKRERVVELRDRMQSVTMGGTSVSGPSGKYQSYPAHSDLPAQSLPNREVYDRLVRVFHERVQVFTPVLHEKELAKDVEAVYAGDTDPYRFAMKHFEDVVRPKDLKTLQCLVLIGQYSLLTPTRTAIYYIIGLATRICQQLGLGDEKTITMDNPDPQTLDMRRRLSWIVTTQELGLAHTMGRPNGFAKADDLMNVKFFEAVPDEDITPEGICHERTCERKMVAIYFCKMRLLQAEIRRMLYEKKRLEPAHESHPWFAQMEQKLKDWLDSCPENPVWCRPWFTGRYYSMLISLYRPSPQIPTPTSQAAEKCFEGARYIIDLTSRQIEQGAVDITWVFLLGIYAALNALLWSISYPEVRLKHTKDEVQALAQTALESITSYHVKEEETPSPSSNNRLDAPATVMDPVSPASDTPRATPQPQTQPSAPLFNRSPFGYVFNDGSDGMHSQYPFDAAATPFQAQPAFRSNSIFMSPASDSSGRRLSLLPPESVHPSEGSDPDQIDPLPPPSMTLSQQVPSLTTTSGSGTSIPTPPESLPPPSSHTKNISPSPSVSATPTPTIHPLQTPALNPISLPGPHPQSTLPPPSKTPVFTSPPVSQAHPSQQSSPAAVADWFTSQQPFVSPFVSGINNSSFWDNAPNPFTGLGLSGTEGISYNFGSGSGSRPPPGTSPNNAGNNNAQSWNLSSAPPAASGGPWTSGPPPNAHIDMGGFAGFGPGPGSANGIAGLGIAGMGGNSNPAGAPGGVGALGDYSFVTTRHGSLSQEQQMELMGVLETQGLSDIDSFLSMGMGLEGGAPAGGGVTWS</sequence>
<dbReference type="InterPro" id="IPR052202">
    <property type="entry name" value="Yeast_MetPath_Reg"/>
</dbReference>